<dbReference type="CDD" id="cd14852">
    <property type="entry name" value="LD-carboxypeptidase"/>
    <property type="match status" value="1"/>
</dbReference>
<dbReference type="Gene3D" id="3.30.1380.10">
    <property type="match status" value="1"/>
</dbReference>
<dbReference type="PANTHER" id="PTHR34385:SF1">
    <property type="entry name" value="PEPTIDOGLYCAN L-ALANYL-D-GLUTAMATE ENDOPEPTIDASE CWLK"/>
    <property type="match status" value="1"/>
</dbReference>
<feature type="region of interest" description="Disordered" evidence="1">
    <location>
        <begin position="26"/>
        <end position="88"/>
    </location>
</feature>
<protein>
    <submittedName>
        <fullName evidence="3">M15 family metallopeptidase</fullName>
    </submittedName>
</protein>
<evidence type="ECO:0000256" key="1">
    <source>
        <dbReference type="SAM" id="MobiDB-lite"/>
    </source>
</evidence>
<sequence length="288" mass="31208">MKTCDQTKVIVVSVIITLTLVSGCRARGTDKAASPVPSPIVTPAPTPMPTPTPEHSPVPTPISEPTPTPSPTPQPTPEPKPKSKPPTVQVVANPTSIAVLVNKSFSLPNPYVPKDLVEPNVNLIFPEHSEKRSMRQEAAGALEKLFKAATADDLPLAGVSAYRSFETQKYLYNQYVEKDGKEAANKYSAKPGQSEHQTGLAIDVSGDDGKCAAADCFGATQEAKWLKNHAADWGFIIRYPKGKEGITGYQYEPWHIRYVGVDMAKEIATQGTTLEEYLGKKFPVNSLH</sequence>
<dbReference type="AlphaFoldDB" id="A0A559K0B7"/>
<dbReference type="RefSeq" id="WP_144853901.1">
    <property type="nucleotide sequence ID" value="NZ_VNJI01000055.1"/>
</dbReference>
<dbReference type="GO" id="GO:0008233">
    <property type="term" value="F:peptidase activity"/>
    <property type="evidence" value="ECO:0007669"/>
    <property type="project" value="InterPro"/>
</dbReference>
<accession>A0A559K0B7</accession>
<reference evidence="3 4" key="1">
    <citation type="submission" date="2019-07" db="EMBL/GenBank/DDBJ databases">
        <authorList>
            <person name="Kim J."/>
        </authorList>
    </citation>
    <scope>NUCLEOTIDE SEQUENCE [LARGE SCALE GENOMIC DNA]</scope>
    <source>
        <strain evidence="3 4">JC52</strain>
    </source>
</reference>
<dbReference type="Proteomes" id="UP000317036">
    <property type="component" value="Unassembled WGS sequence"/>
</dbReference>
<dbReference type="OrthoDB" id="9792074at2"/>
<dbReference type="InterPro" id="IPR058193">
    <property type="entry name" value="VanY/YodJ_core_dom"/>
</dbReference>
<keyword evidence="4" id="KW-1185">Reference proteome</keyword>
<proteinExistence type="predicted"/>
<evidence type="ECO:0000313" key="4">
    <source>
        <dbReference type="Proteomes" id="UP000317036"/>
    </source>
</evidence>
<dbReference type="InterPro" id="IPR003709">
    <property type="entry name" value="VanY-like_core_dom"/>
</dbReference>
<feature type="compositionally biased region" description="Pro residues" evidence="1">
    <location>
        <begin position="36"/>
        <end position="78"/>
    </location>
</feature>
<dbReference type="PANTHER" id="PTHR34385">
    <property type="entry name" value="D-ALANYL-D-ALANINE CARBOXYPEPTIDASE"/>
    <property type="match status" value="1"/>
</dbReference>
<dbReference type="PROSITE" id="PS51257">
    <property type="entry name" value="PROKAR_LIPOPROTEIN"/>
    <property type="match status" value="1"/>
</dbReference>
<comment type="caution">
    <text evidence="3">The sequence shown here is derived from an EMBL/GenBank/DDBJ whole genome shotgun (WGS) entry which is preliminary data.</text>
</comment>
<evidence type="ECO:0000313" key="3">
    <source>
        <dbReference type="EMBL" id="TVY05589.1"/>
    </source>
</evidence>
<dbReference type="EMBL" id="VNJI01000055">
    <property type="protein sequence ID" value="TVY05589.1"/>
    <property type="molecule type" value="Genomic_DNA"/>
</dbReference>
<dbReference type="GO" id="GO:0006508">
    <property type="term" value="P:proteolysis"/>
    <property type="evidence" value="ECO:0007669"/>
    <property type="project" value="InterPro"/>
</dbReference>
<dbReference type="InterPro" id="IPR052179">
    <property type="entry name" value="DD-CPase-like"/>
</dbReference>
<dbReference type="Pfam" id="PF02557">
    <property type="entry name" value="VanY"/>
    <property type="match status" value="1"/>
</dbReference>
<dbReference type="SUPFAM" id="SSF55166">
    <property type="entry name" value="Hedgehog/DD-peptidase"/>
    <property type="match status" value="1"/>
</dbReference>
<gene>
    <name evidence="3" type="ORF">FPZ49_29335</name>
</gene>
<dbReference type="InterPro" id="IPR009045">
    <property type="entry name" value="Zn_M74/Hedgehog-like"/>
</dbReference>
<organism evidence="3 4">
    <name type="scientific">Paenibacillus cremeus</name>
    <dbReference type="NCBI Taxonomy" id="2163881"/>
    <lineage>
        <taxon>Bacteria</taxon>
        <taxon>Bacillati</taxon>
        <taxon>Bacillota</taxon>
        <taxon>Bacilli</taxon>
        <taxon>Bacillales</taxon>
        <taxon>Paenibacillaceae</taxon>
        <taxon>Paenibacillus</taxon>
    </lineage>
</organism>
<name>A0A559K0B7_9BACL</name>
<evidence type="ECO:0000259" key="2">
    <source>
        <dbReference type="Pfam" id="PF02557"/>
    </source>
</evidence>
<feature type="domain" description="D-alanyl-D-alanine carboxypeptidase-like core" evidence="2">
    <location>
        <begin position="132"/>
        <end position="260"/>
    </location>
</feature>